<evidence type="ECO:0000256" key="5">
    <source>
        <dbReference type="ARBA" id="ARBA00022692"/>
    </source>
</evidence>
<comment type="subcellular location">
    <subcellularLocation>
        <location evidence="1">Cell membrane</location>
        <topology evidence="1">Multi-pass membrane protein</topology>
    </subcellularLocation>
</comment>
<gene>
    <name evidence="9" type="ORF">UFOPK2992_00138</name>
</gene>
<dbReference type="GO" id="GO:0016763">
    <property type="term" value="F:pentosyltransferase activity"/>
    <property type="evidence" value="ECO:0007669"/>
    <property type="project" value="TreeGrafter"/>
</dbReference>
<evidence type="ECO:0000256" key="4">
    <source>
        <dbReference type="ARBA" id="ARBA00022679"/>
    </source>
</evidence>
<keyword evidence="5 8" id="KW-0812">Transmembrane</keyword>
<evidence type="ECO:0000256" key="2">
    <source>
        <dbReference type="ARBA" id="ARBA00022475"/>
    </source>
</evidence>
<keyword evidence="2" id="KW-1003">Cell membrane</keyword>
<proteinExistence type="predicted"/>
<feature type="transmembrane region" description="Helical" evidence="8">
    <location>
        <begin position="261"/>
        <end position="280"/>
    </location>
</feature>
<feature type="transmembrane region" description="Helical" evidence="8">
    <location>
        <begin position="292"/>
        <end position="312"/>
    </location>
</feature>
<dbReference type="InterPro" id="IPR050297">
    <property type="entry name" value="LipidA_mod_glycosyltrf_83"/>
</dbReference>
<feature type="transmembrane region" description="Helical" evidence="8">
    <location>
        <begin position="81"/>
        <end position="97"/>
    </location>
</feature>
<name>A0A6J6WU93_9ZZZZ</name>
<dbReference type="PANTHER" id="PTHR33908:SF11">
    <property type="entry name" value="MEMBRANE PROTEIN"/>
    <property type="match status" value="1"/>
</dbReference>
<keyword evidence="6 8" id="KW-1133">Transmembrane helix</keyword>
<feature type="transmembrane region" description="Helical" evidence="8">
    <location>
        <begin position="318"/>
        <end position="342"/>
    </location>
</feature>
<evidence type="ECO:0000313" key="9">
    <source>
        <dbReference type="EMBL" id="CAB4787165.1"/>
    </source>
</evidence>
<evidence type="ECO:0000256" key="6">
    <source>
        <dbReference type="ARBA" id="ARBA00022989"/>
    </source>
</evidence>
<accession>A0A6J6WU93</accession>
<evidence type="ECO:0000256" key="3">
    <source>
        <dbReference type="ARBA" id="ARBA00022676"/>
    </source>
</evidence>
<dbReference type="EMBL" id="CAFAAI010000010">
    <property type="protein sequence ID" value="CAB4787165.1"/>
    <property type="molecule type" value="Genomic_DNA"/>
</dbReference>
<dbReference type="PANTHER" id="PTHR33908">
    <property type="entry name" value="MANNOSYLTRANSFERASE YKCB-RELATED"/>
    <property type="match status" value="1"/>
</dbReference>
<feature type="transmembrane region" description="Helical" evidence="8">
    <location>
        <begin position="109"/>
        <end position="142"/>
    </location>
</feature>
<evidence type="ECO:0000256" key="7">
    <source>
        <dbReference type="ARBA" id="ARBA00023136"/>
    </source>
</evidence>
<organism evidence="9">
    <name type="scientific">freshwater metagenome</name>
    <dbReference type="NCBI Taxonomy" id="449393"/>
    <lineage>
        <taxon>unclassified sequences</taxon>
        <taxon>metagenomes</taxon>
        <taxon>ecological metagenomes</taxon>
    </lineage>
</organism>
<evidence type="ECO:0000256" key="1">
    <source>
        <dbReference type="ARBA" id="ARBA00004651"/>
    </source>
</evidence>
<sequence length="570" mass="61902">MTEFRVRDVGTWHTPLIGLPGRIGDQPNQGSHPGPLSFYLLAPVYRLFGGTSYSLEVGSVLIHISAVAASLALAYRRGGHRVAIAVAAVLAVVLRGYGSNVLSQPWNPYLPLMAFVAVLLGVWSILEGDTVALIVVVVAGTLCMQTHVPYVGMVGGVVAAVLGWLLIRRRVLPGAARIDMPQLKRDGLIAAVVGVVLWLPLVADQVRHTPGNISKLGTYFQHPPAESIGLRRSVQLLFEHFNVFRVVVEAFNQADYFKSTAFTINGSAMPGAAVVLVWALCAVQAWRLRHRLLIHLNVVIAVCLALAVISMSRIFGIVWYYLMFWLWSIVALSLLTIVWTLVETMRRAWPARSVQLRAYSTVAAGLVLVASTATFSYSAARAEPPEYYLSRPLDALVGPTALALDAGTGAATGRDGRYSVIWRDAAFFGSQGYGLLNELDRRGFTVGAVPYFYTTATSQRVIDPATATAEVIFATGGYVDIFRAKPGAVEVAYTDPRSPEQKQQYDSLSAEVVKGLQDEGLGELVPTMTLNLFGVQLDQRVPRRINTLIDRMLQLGQPTSVFIAPPGTTD</sequence>
<dbReference type="GO" id="GO:0005886">
    <property type="term" value="C:plasma membrane"/>
    <property type="evidence" value="ECO:0007669"/>
    <property type="project" value="UniProtKB-SubCell"/>
</dbReference>
<feature type="transmembrane region" description="Helical" evidence="8">
    <location>
        <begin position="148"/>
        <end position="167"/>
    </location>
</feature>
<feature type="transmembrane region" description="Helical" evidence="8">
    <location>
        <begin position="354"/>
        <end position="377"/>
    </location>
</feature>
<protein>
    <submittedName>
        <fullName evidence="9">Unannotated protein</fullName>
    </submittedName>
</protein>
<dbReference type="GO" id="GO:0008610">
    <property type="term" value="P:lipid biosynthetic process"/>
    <property type="evidence" value="ECO:0007669"/>
    <property type="project" value="UniProtKB-ARBA"/>
</dbReference>
<keyword evidence="3" id="KW-0328">Glycosyltransferase</keyword>
<evidence type="ECO:0000256" key="8">
    <source>
        <dbReference type="SAM" id="Phobius"/>
    </source>
</evidence>
<dbReference type="AlphaFoldDB" id="A0A6J6WU93"/>
<reference evidence="9" key="1">
    <citation type="submission" date="2020-05" db="EMBL/GenBank/DDBJ databases">
        <authorList>
            <person name="Chiriac C."/>
            <person name="Salcher M."/>
            <person name="Ghai R."/>
            <person name="Kavagutti S V."/>
        </authorList>
    </citation>
    <scope>NUCLEOTIDE SEQUENCE</scope>
</reference>
<keyword evidence="4" id="KW-0808">Transferase</keyword>
<feature type="transmembrane region" description="Helical" evidence="8">
    <location>
        <begin position="53"/>
        <end position="75"/>
    </location>
</feature>
<keyword evidence="7 8" id="KW-0472">Membrane</keyword>